<evidence type="ECO:0000256" key="2">
    <source>
        <dbReference type="SAM" id="MobiDB-lite"/>
    </source>
</evidence>
<dbReference type="SUPFAM" id="SSF52313">
    <property type="entry name" value="Ribosomal protein S2"/>
    <property type="match status" value="1"/>
</dbReference>
<dbReference type="PRINTS" id="PR00395">
    <property type="entry name" value="RIBOSOMALS2"/>
</dbReference>
<dbReference type="Pfam" id="PF08609">
    <property type="entry name" value="Fes1"/>
    <property type="match status" value="1"/>
</dbReference>
<dbReference type="Gene3D" id="1.25.10.10">
    <property type="entry name" value="Leucine-rich Repeat Variant"/>
    <property type="match status" value="1"/>
</dbReference>
<dbReference type="PANTHER" id="PTHR12534">
    <property type="entry name" value="30S RIBOSOMAL PROTEIN S2 PROKARYOTIC AND ORGANELLAR"/>
    <property type="match status" value="1"/>
</dbReference>
<sequence>MWRVGLRQQSSAVQLQSSSSVMKNRAKDNIAFQKLLEQKDCFNLKNKIKWQDMYKARMHLGHNVVMRNPFMEPYILGCRNGTDIIDLDQSRAQLMIALNFVGHVALRGGTILFMPNSEGSNSRAALKAAKEAGEYCDTSVNEPIFLSEKAARVEPDIVILLNCLGKTPGVLPKHISGCCERNIPIIGLVDTDINPSMISYPIPCNDESSLSVNYVLQQMVDVIKSAKDLRNTVQGYGSHMAQSNIDKNFHNVVPSSYDASSSNPDDALPNPDAERTSVVVMPEDEAFEKEEKPELTEAQKASIKKINDYLDEQELHNSSEQRNFDELGVELVADFDLMKNITNALKSAESVDVKERALEELEFLVHQIDNAADLMQLDGVSILLDHLEDGESETIKRLSAETIAAAAQGNAKVKVEFINGRSVSRLLTQIVTAKSHDWSKKILYPLGAIIRDFPYAQGIFFRHGGAQDKNNTKFTQVLQVEREPANRPITLMMSLWTKVLGIKHHKTYIYERQYQHI</sequence>
<feature type="domain" description="Nucleotide exchange factor Fes1" evidence="3">
    <location>
        <begin position="317"/>
        <end position="374"/>
    </location>
</feature>
<dbReference type="Proteomes" id="UP001158576">
    <property type="component" value="Chromosome PAR"/>
</dbReference>
<dbReference type="SUPFAM" id="SSF48371">
    <property type="entry name" value="ARM repeat"/>
    <property type="match status" value="1"/>
</dbReference>
<evidence type="ECO:0000259" key="3">
    <source>
        <dbReference type="Pfam" id="PF08609"/>
    </source>
</evidence>
<dbReference type="EMBL" id="OU015568">
    <property type="protein sequence ID" value="CAG5090754.1"/>
    <property type="molecule type" value="Genomic_DNA"/>
</dbReference>
<gene>
    <name evidence="4" type="ORF">OKIOD_LOCUS4269</name>
</gene>
<evidence type="ECO:0000256" key="1">
    <source>
        <dbReference type="ARBA" id="ARBA00006242"/>
    </source>
</evidence>
<dbReference type="PANTHER" id="PTHR12534:SF0">
    <property type="entry name" value="SMALL RIBOSOMAL SUBUNIT PROTEIN US2M"/>
    <property type="match status" value="1"/>
</dbReference>
<dbReference type="InterPro" id="IPR013918">
    <property type="entry name" value="Nucleotide_exch_fac_Fes1"/>
</dbReference>
<dbReference type="Pfam" id="PF00318">
    <property type="entry name" value="Ribosomal_S2"/>
    <property type="match status" value="2"/>
</dbReference>
<organism evidence="4 5">
    <name type="scientific">Oikopleura dioica</name>
    <name type="common">Tunicate</name>
    <dbReference type="NCBI Taxonomy" id="34765"/>
    <lineage>
        <taxon>Eukaryota</taxon>
        <taxon>Metazoa</taxon>
        <taxon>Chordata</taxon>
        <taxon>Tunicata</taxon>
        <taxon>Appendicularia</taxon>
        <taxon>Copelata</taxon>
        <taxon>Oikopleuridae</taxon>
        <taxon>Oikopleura</taxon>
    </lineage>
</organism>
<dbReference type="Gene3D" id="3.40.50.10490">
    <property type="entry name" value="Glucose-6-phosphate isomerase like protein, domain 1"/>
    <property type="match status" value="1"/>
</dbReference>
<feature type="region of interest" description="Disordered" evidence="2">
    <location>
        <begin position="253"/>
        <end position="272"/>
    </location>
</feature>
<evidence type="ECO:0000313" key="5">
    <source>
        <dbReference type="Proteomes" id="UP001158576"/>
    </source>
</evidence>
<dbReference type="InterPro" id="IPR023591">
    <property type="entry name" value="Ribosomal_uS2_flav_dom_sf"/>
</dbReference>
<dbReference type="CDD" id="cd01425">
    <property type="entry name" value="RPS2"/>
    <property type="match status" value="1"/>
</dbReference>
<evidence type="ECO:0000313" key="4">
    <source>
        <dbReference type="EMBL" id="CAG5090754.1"/>
    </source>
</evidence>
<dbReference type="InterPro" id="IPR011989">
    <property type="entry name" value="ARM-like"/>
</dbReference>
<reference evidence="4 5" key="1">
    <citation type="submission" date="2021-04" db="EMBL/GenBank/DDBJ databases">
        <authorList>
            <person name="Bliznina A."/>
        </authorList>
    </citation>
    <scope>NUCLEOTIDE SEQUENCE [LARGE SCALE GENOMIC DNA]</scope>
</reference>
<accession>A0ABN7S1A3</accession>
<dbReference type="InterPro" id="IPR005706">
    <property type="entry name" value="Ribosomal_uS2_bac/mit/plastid"/>
</dbReference>
<proteinExistence type="inferred from homology"/>
<name>A0ABN7S1A3_OIKDI</name>
<protein>
    <submittedName>
        <fullName evidence="4">Oidioi.mRNA.OKI2018_I69.PAR.g12711.t1.cds</fullName>
    </submittedName>
</protein>
<comment type="similarity">
    <text evidence="1">Belongs to the universal ribosomal protein uS2 family.</text>
</comment>
<dbReference type="InterPro" id="IPR016024">
    <property type="entry name" value="ARM-type_fold"/>
</dbReference>
<feature type="compositionally biased region" description="Polar residues" evidence="2">
    <location>
        <begin position="253"/>
        <end position="264"/>
    </location>
</feature>
<dbReference type="InterPro" id="IPR001865">
    <property type="entry name" value="Ribosomal_uS2"/>
</dbReference>
<keyword evidence="5" id="KW-1185">Reference proteome</keyword>